<dbReference type="AlphaFoldDB" id="A0A4Y9LEV5"/>
<name>A0A4Y9LEV5_9BRAD</name>
<dbReference type="OrthoDB" id="8244130at2"/>
<protein>
    <submittedName>
        <fullName evidence="1">Uncharacterized protein</fullName>
    </submittedName>
</protein>
<accession>A0A4Y9LEV5</accession>
<evidence type="ECO:0000313" key="2">
    <source>
        <dbReference type="Proteomes" id="UP000298225"/>
    </source>
</evidence>
<reference evidence="1 2" key="1">
    <citation type="submission" date="2019-03" db="EMBL/GenBank/DDBJ databases">
        <title>Bradyrhizobium strains diversity isolated from Chamaecrista fasciculata.</title>
        <authorList>
            <person name="Urquiaga M.C.O."/>
            <person name="Hungria M."/>
            <person name="Delamuta J.R.M."/>
        </authorList>
    </citation>
    <scope>NUCLEOTIDE SEQUENCE [LARGE SCALE GENOMIC DNA]</scope>
    <source>
        <strain evidence="1 2">CNPSo 3424</strain>
    </source>
</reference>
<sequence length="66" mass="7619">MPDALISRATRAIDDSRTLREQRRLLMERHDQILGDLRLAVMESAMVRTEIRAHRDNQVNYLSAAA</sequence>
<comment type="caution">
    <text evidence="1">The sequence shown here is derived from an EMBL/GenBank/DDBJ whole genome shotgun (WGS) entry which is preliminary data.</text>
</comment>
<organism evidence="1 2">
    <name type="scientific">Bradyrhizobium frederickii</name>
    <dbReference type="NCBI Taxonomy" id="2560054"/>
    <lineage>
        <taxon>Bacteria</taxon>
        <taxon>Pseudomonadati</taxon>
        <taxon>Pseudomonadota</taxon>
        <taxon>Alphaproteobacteria</taxon>
        <taxon>Hyphomicrobiales</taxon>
        <taxon>Nitrobacteraceae</taxon>
        <taxon>Bradyrhizobium</taxon>
    </lineage>
</organism>
<keyword evidence="2" id="KW-1185">Reference proteome</keyword>
<evidence type="ECO:0000313" key="1">
    <source>
        <dbReference type="EMBL" id="TFV41978.1"/>
    </source>
</evidence>
<dbReference type="Proteomes" id="UP000298225">
    <property type="component" value="Unassembled WGS sequence"/>
</dbReference>
<dbReference type="EMBL" id="SPQU01000002">
    <property type="protein sequence ID" value="TFV41978.1"/>
    <property type="molecule type" value="Genomic_DNA"/>
</dbReference>
<proteinExistence type="predicted"/>
<dbReference type="RefSeq" id="WP_135168462.1">
    <property type="nucleotide sequence ID" value="NZ_SPQU01000002.1"/>
</dbReference>
<gene>
    <name evidence="1" type="ORF">E4K66_06650</name>
</gene>